<reference evidence="6" key="1">
    <citation type="submission" date="2015-01" db="EMBL/GenBank/DDBJ databases">
        <title>Transcriptome Assembly of Fopius arisanus.</title>
        <authorList>
            <person name="Geib S."/>
        </authorList>
    </citation>
    <scope>NUCLEOTIDE SEQUENCE</scope>
</reference>
<organism evidence="6">
    <name type="scientific">Fopius arisanus</name>
    <dbReference type="NCBI Taxonomy" id="64838"/>
    <lineage>
        <taxon>Eukaryota</taxon>
        <taxon>Metazoa</taxon>
        <taxon>Ecdysozoa</taxon>
        <taxon>Arthropoda</taxon>
        <taxon>Hexapoda</taxon>
        <taxon>Insecta</taxon>
        <taxon>Pterygota</taxon>
        <taxon>Neoptera</taxon>
        <taxon>Endopterygota</taxon>
        <taxon>Hymenoptera</taxon>
        <taxon>Apocrita</taxon>
        <taxon>Ichneumonoidea</taxon>
        <taxon>Braconidae</taxon>
        <taxon>Opiinae</taxon>
        <taxon>Fopius</taxon>
    </lineage>
</organism>
<dbReference type="GO" id="GO:0036159">
    <property type="term" value="P:inner dynein arm assembly"/>
    <property type="evidence" value="ECO:0007669"/>
    <property type="project" value="TreeGrafter"/>
</dbReference>
<keyword evidence="3" id="KW-0862">Zinc</keyword>
<dbReference type="GO" id="GO:0036158">
    <property type="term" value="P:outer dynein arm assembly"/>
    <property type="evidence" value="ECO:0007669"/>
    <property type="project" value="TreeGrafter"/>
</dbReference>
<dbReference type="PROSITE" id="PS01360">
    <property type="entry name" value="ZF_MYND_1"/>
    <property type="match status" value="1"/>
</dbReference>
<dbReference type="PANTHER" id="PTHR13244:SF7">
    <property type="entry name" value="ZINC FINGER MYND DOMAIN-CONTAINING PROTEIN 10"/>
    <property type="match status" value="1"/>
</dbReference>
<dbReference type="GO" id="GO:0034451">
    <property type="term" value="C:centriolar satellite"/>
    <property type="evidence" value="ECO:0007669"/>
    <property type="project" value="TreeGrafter"/>
</dbReference>
<dbReference type="Pfam" id="PF01753">
    <property type="entry name" value="zf-MYND"/>
    <property type="match status" value="1"/>
</dbReference>
<accession>A0A0C9Q2U6</accession>
<evidence type="ECO:0000259" key="5">
    <source>
        <dbReference type="PROSITE" id="PS50865"/>
    </source>
</evidence>
<dbReference type="GO" id="GO:0008270">
    <property type="term" value="F:zinc ion binding"/>
    <property type="evidence" value="ECO:0007669"/>
    <property type="project" value="UniProtKB-KW"/>
</dbReference>
<protein>
    <submittedName>
        <fullName evidence="6">Zmynd10 protein</fullName>
    </submittedName>
</protein>
<dbReference type="EMBL" id="GBYB01008353">
    <property type="protein sequence ID" value="JAG78120.1"/>
    <property type="molecule type" value="Transcribed_RNA"/>
</dbReference>
<evidence type="ECO:0000313" key="6">
    <source>
        <dbReference type="EMBL" id="JAG78120.1"/>
    </source>
</evidence>
<feature type="domain" description="MYND-type" evidence="5">
    <location>
        <begin position="394"/>
        <end position="430"/>
    </location>
</feature>
<proteinExistence type="predicted"/>
<name>A0A0C9Q2U6_9HYME</name>
<dbReference type="GO" id="GO:0044458">
    <property type="term" value="P:motile cilium assembly"/>
    <property type="evidence" value="ECO:0007669"/>
    <property type="project" value="TreeGrafter"/>
</dbReference>
<dbReference type="InterPro" id="IPR002893">
    <property type="entry name" value="Znf_MYND"/>
</dbReference>
<evidence type="ECO:0000256" key="1">
    <source>
        <dbReference type="ARBA" id="ARBA00022723"/>
    </source>
</evidence>
<dbReference type="GO" id="GO:0005737">
    <property type="term" value="C:cytoplasm"/>
    <property type="evidence" value="ECO:0007669"/>
    <property type="project" value="TreeGrafter"/>
</dbReference>
<evidence type="ECO:0000256" key="3">
    <source>
        <dbReference type="ARBA" id="ARBA00022833"/>
    </source>
</evidence>
<evidence type="ECO:0000256" key="4">
    <source>
        <dbReference type="PROSITE-ProRule" id="PRU00134"/>
    </source>
</evidence>
<dbReference type="SUPFAM" id="SSF144232">
    <property type="entry name" value="HIT/MYND zinc finger-like"/>
    <property type="match status" value="1"/>
</dbReference>
<dbReference type="AlphaFoldDB" id="A0A0C9Q2U6"/>
<sequence length="438" mass="50700">SREMGDESVEYILPPWEAEALIENLRPSSLDEIGMKKWFENHQRLMLLHQQSVLEISTLREEAVKEWFVNFQKIPILIYEAIQISIWKEKVFPVIIGANGEPSNTFMMYSIFYHESLVVSLLENVLFHSDSVETLDDSALDLVDYSIGNVTALIFSETEPQVSLPENASCLEELVFKRQQMQFDIAMKSISILSYLSGFAESLSLAVIKRLMATHDLPYLMTTLIEKKPWRKISKEGEEIYTSTWEKVKENERDKICKTEGQIWIALRELLLNPKCAPYYPINEFRISELSKLQKYLHERVLDQISPLIDLRRWLGYLTLSPPANNSNPPISVEIIPQIRSSILDKYRKKWKKIAKFQGELFYNNDVNHVKSYAEILSAAYDVDKIVATATKTCALCLQIATKKCSKCKIVWYCGRECQVKDWTTHKDQCEMIKSAET</sequence>
<dbReference type="PROSITE" id="PS50865">
    <property type="entry name" value="ZF_MYND_2"/>
    <property type="match status" value="1"/>
</dbReference>
<evidence type="ECO:0000256" key="2">
    <source>
        <dbReference type="ARBA" id="ARBA00022771"/>
    </source>
</evidence>
<dbReference type="InterPro" id="IPR052298">
    <property type="entry name" value="ZMYND10"/>
</dbReference>
<keyword evidence="2 4" id="KW-0863">Zinc-finger</keyword>
<dbReference type="PANTHER" id="PTHR13244">
    <property type="entry name" value="ZINC FINGER MYND DOMAIN CONTAINING PROTEIN 10"/>
    <property type="match status" value="1"/>
</dbReference>
<gene>
    <name evidence="6" type="primary">Zmynd10</name>
    <name evidence="6" type="ORF">g.19761</name>
</gene>
<feature type="non-terminal residue" evidence="6">
    <location>
        <position position="1"/>
    </location>
</feature>
<keyword evidence="1" id="KW-0479">Metal-binding</keyword>
<dbReference type="Gene3D" id="6.10.140.2220">
    <property type="match status" value="1"/>
</dbReference>